<dbReference type="GO" id="GO:0004843">
    <property type="term" value="F:cysteine-type deubiquitinase activity"/>
    <property type="evidence" value="ECO:0007669"/>
    <property type="project" value="UniProtKB-UniRule"/>
</dbReference>
<dbReference type="CDD" id="cd09617">
    <property type="entry name" value="Peptidase_C12_UCH37_BAP1"/>
    <property type="match status" value="1"/>
</dbReference>
<dbReference type="InterPro" id="IPR036959">
    <property type="entry name" value="Peptidase_C12_UCH_sf"/>
</dbReference>
<evidence type="ECO:0000256" key="8">
    <source>
        <dbReference type="PIRSR" id="PIRSR038120-1"/>
    </source>
</evidence>
<evidence type="ECO:0000259" key="12">
    <source>
        <dbReference type="PROSITE" id="PS52048"/>
    </source>
</evidence>
<keyword evidence="14" id="KW-1185">Reference proteome</keyword>
<organism evidence="13 14">
    <name type="scientific">Melanomma pulvis-pyrius CBS 109.77</name>
    <dbReference type="NCBI Taxonomy" id="1314802"/>
    <lineage>
        <taxon>Eukaryota</taxon>
        <taxon>Fungi</taxon>
        <taxon>Dikarya</taxon>
        <taxon>Ascomycota</taxon>
        <taxon>Pezizomycotina</taxon>
        <taxon>Dothideomycetes</taxon>
        <taxon>Pleosporomycetidae</taxon>
        <taxon>Pleosporales</taxon>
        <taxon>Melanommataceae</taxon>
        <taxon>Melanomma</taxon>
    </lineage>
</organism>
<evidence type="ECO:0000313" key="14">
    <source>
        <dbReference type="Proteomes" id="UP000799757"/>
    </source>
</evidence>
<comment type="catalytic activity">
    <reaction evidence="1 7 10 11">
        <text>Thiol-dependent hydrolysis of ester, thioester, amide, peptide and isopeptide bonds formed by the C-terminal Gly of ubiquitin (a 76-residue protein attached to proteins as an intracellular targeting signal).</text>
        <dbReference type="EC" id="3.4.19.12"/>
    </reaction>
</comment>
<dbReference type="EC" id="3.4.19.12" evidence="7 11"/>
<accession>A0A6A6WZC0</accession>
<dbReference type="InterPro" id="IPR001578">
    <property type="entry name" value="Peptidase_C12_UCH"/>
</dbReference>
<evidence type="ECO:0000256" key="1">
    <source>
        <dbReference type="ARBA" id="ARBA00000707"/>
    </source>
</evidence>
<dbReference type="Pfam" id="PF01088">
    <property type="entry name" value="Peptidase_C12"/>
    <property type="match status" value="1"/>
</dbReference>
<evidence type="ECO:0000313" key="13">
    <source>
        <dbReference type="EMBL" id="KAF2789436.1"/>
    </source>
</evidence>
<comment type="similarity">
    <text evidence="2 7 10 11">Belongs to the peptidase C12 family.</text>
</comment>
<evidence type="ECO:0000256" key="11">
    <source>
        <dbReference type="RuleBase" id="RU361215"/>
    </source>
</evidence>
<dbReference type="PRINTS" id="PR00707">
    <property type="entry name" value="UBCTHYDRLASE"/>
</dbReference>
<dbReference type="PIRSF" id="PIRSF038120">
    <property type="entry name" value="Ubiquitinyl_hydrolase_UCH37"/>
    <property type="match status" value="1"/>
</dbReference>
<dbReference type="Proteomes" id="UP000799757">
    <property type="component" value="Unassembled WGS sequence"/>
</dbReference>
<evidence type="ECO:0000256" key="4">
    <source>
        <dbReference type="ARBA" id="ARBA00022786"/>
    </source>
</evidence>
<dbReference type="SUPFAM" id="SSF54001">
    <property type="entry name" value="Cysteine proteinases"/>
    <property type="match status" value="1"/>
</dbReference>
<sequence>MSGGWNTIESDAGVFTYLIEKLGVKDVQFEELITLEPDELRQAGQIYGVIFLFKYPTGETRDDTPKDGSYDHAAANDLFFAAQTIQNACGTQALLSVLLNKDGEVEIGKELREFKEFSGEFPPELRGETLSNSDLIREVHNSFARSSPFIDETQRTATEDDDVYHFIAYTSVNGKLYELDGLQPAPISHGSCTVDEFPDKVIPVLQRRIDRYPATEIRFNLLACVQDLRIRARELGDEEALEAEEQKRTEWLWENALRRHNFVGFVGELLKGVVKDKLEKGGGAYENWVEEAKAKTKKRGEERQRVDED</sequence>
<name>A0A6A6WZC0_9PLEO</name>
<keyword evidence="4 7" id="KW-0833">Ubl conjugation pathway</keyword>
<keyword evidence="3 7" id="KW-0645">Protease</keyword>
<evidence type="ECO:0000256" key="10">
    <source>
        <dbReference type="PROSITE-ProRule" id="PRU01393"/>
    </source>
</evidence>
<evidence type="ECO:0000256" key="6">
    <source>
        <dbReference type="ARBA" id="ARBA00022807"/>
    </source>
</evidence>
<evidence type="ECO:0000256" key="3">
    <source>
        <dbReference type="ARBA" id="ARBA00022670"/>
    </source>
</evidence>
<feature type="active site" description="Proton donor" evidence="8 10">
    <location>
        <position position="165"/>
    </location>
</feature>
<keyword evidence="5 7" id="KW-0378">Hydrolase</keyword>
<evidence type="ECO:0000256" key="9">
    <source>
        <dbReference type="PIRSR" id="PIRSR038120-2"/>
    </source>
</evidence>
<keyword evidence="6 7" id="KW-0788">Thiol protease</keyword>
<reference evidence="13" key="1">
    <citation type="journal article" date="2020" name="Stud. Mycol.">
        <title>101 Dothideomycetes genomes: a test case for predicting lifestyles and emergence of pathogens.</title>
        <authorList>
            <person name="Haridas S."/>
            <person name="Albert R."/>
            <person name="Binder M."/>
            <person name="Bloem J."/>
            <person name="Labutti K."/>
            <person name="Salamov A."/>
            <person name="Andreopoulos B."/>
            <person name="Baker S."/>
            <person name="Barry K."/>
            <person name="Bills G."/>
            <person name="Bluhm B."/>
            <person name="Cannon C."/>
            <person name="Castanera R."/>
            <person name="Culley D."/>
            <person name="Daum C."/>
            <person name="Ezra D."/>
            <person name="Gonzalez J."/>
            <person name="Henrissat B."/>
            <person name="Kuo A."/>
            <person name="Liang C."/>
            <person name="Lipzen A."/>
            <person name="Lutzoni F."/>
            <person name="Magnuson J."/>
            <person name="Mondo S."/>
            <person name="Nolan M."/>
            <person name="Ohm R."/>
            <person name="Pangilinan J."/>
            <person name="Park H.-J."/>
            <person name="Ramirez L."/>
            <person name="Alfaro M."/>
            <person name="Sun H."/>
            <person name="Tritt A."/>
            <person name="Yoshinaga Y."/>
            <person name="Zwiers L.-H."/>
            <person name="Turgeon B."/>
            <person name="Goodwin S."/>
            <person name="Spatafora J."/>
            <person name="Crous P."/>
            <person name="Grigoriev I."/>
        </authorList>
    </citation>
    <scope>NUCLEOTIDE SEQUENCE</scope>
    <source>
        <strain evidence="13">CBS 109.77</strain>
    </source>
</reference>
<dbReference type="GO" id="GO:0006511">
    <property type="term" value="P:ubiquitin-dependent protein catabolic process"/>
    <property type="evidence" value="ECO:0007669"/>
    <property type="project" value="UniProtKB-UniRule"/>
</dbReference>
<dbReference type="InterPro" id="IPR017390">
    <property type="entry name" value="Ubiquitinyl_hydrolase_UCH37"/>
</dbReference>
<dbReference type="GO" id="GO:0016579">
    <property type="term" value="P:protein deubiquitination"/>
    <property type="evidence" value="ECO:0007669"/>
    <property type="project" value="InterPro"/>
</dbReference>
<protein>
    <recommendedName>
        <fullName evidence="7 11">Ubiquitin carboxyl-terminal hydrolase</fullName>
        <ecNumber evidence="7 11">3.4.19.12</ecNumber>
    </recommendedName>
</protein>
<dbReference type="InterPro" id="IPR041507">
    <property type="entry name" value="UCH_C"/>
</dbReference>
<evidence type="ECO:0000256" key="7">
    <source>
        <dbReference type="PIRNR" id="PIRNR038120"/>
    </source>
</evidence>
<dbReference type="PANTHER" id="PTHR10589:SF16">
    <property type="entry name" value="UBIQUITIN CARBOXYL-TERMINAL HYDROLASE ISOZYME L5"/>
    <property type="match status" value="1"/>
</dbReference>
<dbReference type="Pfam" id="PF18031">
    <property type="entry name" value="UCH_C"/>
    <property type="match status" value="1"/>
</dbReference>
<feature type="domain" description="UCH catalytic" evidence="12">
    <location>
        <begin position="4"/>
        <end position="226"/>
    </location>
</feature>
<dbReference type="FunFam" id="3.40.532.10:FF:000009">
    <property type="entry name" value="Ubiquitin carboxyl-terminal hydrolase"/>
    <property type="match status" value="1"/>
</dbReference>
<dbReference type="OrthoDB" id="1924260at2759"/>
<feature type="site" description="Transition state stabilizer" evidence="10">
    <location>
        <position position="83"/>
    </location>
</feature>
<dbReference type="EMBL" id="MU002137">
    <property type="protein sequence ID" value="KAF2789436.1"/>
    <property type="molecule type" value="Genomic_DNA"/>
</dbReference>
<dbReference type="InterPro" id="IPR038765">
    <property type="entry name" value="Papain-like_cys_pep_sf"/>
</dbReference>
<feature type="site" description="Important for enzyme activity" evidence="9 10">
    <location>
        <position position="180"/>
    </location>
</feature>
<dbReference type="GO" id="GO:0005737">
    <property type="term" value="C:cytoplasm"/>
    <property type="evidence" value="ECO:0007669"/>
    <property type="project" value="TreeGrafter"/>
</dbReference>
<dbReference type="AlphaFoldDB" id="A0A6A6WZC0"/>
<evidence type="ECO:0000256" key="5">
    <source>
        <dbReference type="ARBA" id="ARBA00022801"/>
    </source>
</evidence>
<dbReference type="PROSITE" id="PS52048">
    <property type="entry name" value="UCH_DOMAIN"/>
    <property type="match status" value="1"/>
</dbReference>
<dbReference type="PANTHER" id="PTHR10589">
    <property type="entry name" value="UBIQUITIN CARBOXYL-TERMINAL HYDROLASE"/>
    <property type="match status" value="1"/>
</dbReference>
<gene>
    <name evidence="13" type="ORF">K505DRAFT_328234</name>
</gene>
<proteinExistence type="inferred from homology"/>
<feature type="active site" description="Nucleophile" evidence="8 10">
    <location>
        <position position="89"/>
    </location>
</feature>
<evidence type="ECO:0000256" key="2">
    <source>
        <dbReference type="ARBA" id="ARBA00009326"/>
    </source>
</evidence>
<dbReference type="Gene3D" id="1.20.58.860">
    <property type="match status" value="1"/>
</dbReference>
<dbReference type="Gene3D" id="3.40.532.10">
    <property type="entry name" value="Peptidase C12, ubiquitin carboxyl-terminal hydrolase"/>
    <property type="match status" value="1"/>
</dbReference>